<keyword evidence="2" id="KW-1185">Reference proteome</keyword>
<dbReference type="SUPFAM" id="SSF52833">
    <property type="entry name" value="Thioredoxin-like"/>
    <property type="match status" value="1"/>
</dbReference>
<comment type="caution">
    <text evidence="1">The sequence shown here is derived from an EMBL/GenBank/DDBJ whole genome shotgun (WGS) entry which is preliminary data.</text>
</comment>
<dbReference type="Gene3D" id="3.40.30.10">
    <property type="entry name" value="Glutaredoxin"/>
    <property type="match status" value="1"/>
</dbReference>
<protein>
    <recommendedName>
        <fullName evidence="3">Thioredoxin</fullName>
    </recommendedName>
</protein>
<gene>
    <name evidence="1" type="ORF">AMS66_00445</name>
</gene>
<dbReference type="PATRIC" id="fig|1705561.3.peg.357"/>
<dbReference type="EMBL" id="LITU01000005">
    <property type="protein sequence ID" value="KOY18391.1"/>
    <property type="molecule type" value="Genomic_DNA"/>
</dbReference>
<reference evidence="1 2" key="1">
    <citation type="submission" date="2015-08" db="EMBL/GenBank/DDBJ databases">
        <title>Draft genome sequence of cellulolytic and xylanolytic Paenibacillus sp. A59, isolated from a decaying forest soil from Patagonia, Argentina.</title>
        <authorList>
            <person name="Ghio S."/>
            <person name="Caceres A.M."/>
            <person name="Talia P."/>
            <person name="Grasso D."/>
            <person name="Campos E."/>
        </authorList>
    </citation>
    <scope>NUCLEOTIDE SEQUENCE [LARGE SCALE GENOMIC DNA]</scope>
    <source>
        <strain evidence="1 2">A59</strain>
    </source>
</reference>
<evidence type="ECO:0000313" key="1">
    <source>
        <dbReference type="EMBL" id="KOY18391.1"/>
    </source>
</evidence>
<dbReference type="InterPro" id="IPR036249">
    <property type="entry name" value="Thioredoxin-like_sf"/>
</dbReference>
<evidence type="ECO:0008006" key="3">
    <source>
        <dbReference type="Google" id="ProtNLM"/>
    </source>
</evidence>
<sequence>MGKPNLSHKFGKGLPPKEFIESMTKNQSEFQANYDSFAWPNEDDREFFESLNHRDDLRVLILAADWCGDVVRNVPVVFQALEISGIPTEVLILENHPEVMDEFLTMGGRSVPVVIFADTGGHVLGQWGPRPQHVQEVMIEFKRLNPDREAADYQDNLAVARQEIGKRYGEGTESNAAIIRELRELISGY</sequence>
<accession>A0A0N0UIQ8</accession>
<dbReference type="RefSeq" id="WP_053778968.1">
    <property type="nucleotide sequence ID" value="NZ_LITU01000005.1"/>
</dbReference>
<dbReference type="OrthoDB" id="6120799at2"/>
<organism evidence="1 2">
    <name type="scientific">Paenibacillus xylanivorans</name>
    <dbReference type="NCBI Taxonomy" id="1705561"/>
    <lineage>
        <taxon>Bacteria</taxon>
        <taxon>Bacillati</taxon>
        <taxon>Bacillota</taxon>
        <taxon>Bacilli</taxon>
        <taxon>Bacillales</taxon>
        <taxon>Paenibacillaceae</taxon>
        <taxon>Paenibacillus</taxon>
    </lineage>
</organism>
<name>A0A0N0UIQ8_9BACL</name>
<proteinExistence type="predicted"/>
<dbReference type="Pfam" id="PF14595">
    <property type="entry name" value="Thioredoxin_9"/>
    <property type="match status" value="1"/>
</dbReference>
<dbReference type="AlphaFoldDB" id="A0A0N0UIQ8"/>
<dbReference type="Proteomes" id="UP000037688">
    <property type="component" value="Unassembled WGS sequence"/>
</dbReference>
<evidence type="ECO:0000313" key="2">
    <source>
        <dbReference type="Proteomes" id="UP000037688"/>
    </source>
</evidence>